<evidence type="ECO:0000313" key="2">
    <source>
        <dbReference type="EMBL" id="KIL61445.1"/>
    </source>
</evidence>
<evidence type="ECO:0000256" key="1">
    <source>
        <dbReference type="SAM" id="MobiDB-lite"/>
    </source>
</evidence>
<accession>A0A0C2SEH3</accession>
<evidence type="ECO:0000313" key="3">
    <source>
        <dbReference type="Proteomes" id="UP000054549"/>
    </source>
</evidence>
<dbReference type="InParanoid" id="A0A0C2SEH3"/>
<dbReference type="HOGENOM" id="CLU_3049865_0_0_1"/>
<dbReference type="Proteomes" id="UP000054549">
    <property type="component" value="Unassembled WGS sequence"/>
</dbReference>
<dbReference type="AlphaFoldDB" id="A0A0C2SEH3"/>
<keyword evidence="3" id="KW-1185">Reference proteome</keyword>
<dbReference type="OrthoDB" id="3357408at2759"/>
<feature type="compositionally biased region" description="Polar residues" evidence="1">
    <location>
        <begin position="40"/>
        <end position="54"/>
    </location>
</feature>
<dbReference type="EMBL" id="KN818284">
    <property type="protein sequence ID" value="KIL61445.1"/>
    <property type="molecule type" value="Genomic_DNA"/>
</dbReference>
<sequence>MNSLPAYLVSIHNGNYTVKVRANYPLGMLREHQHHDTKQMHQYSSIEHGTKLIS</sequence>
<feature type="region of interest" description="Disordered" evidence="1">
    <location>
        <begin position="35"/>
        <end position="54"/>
    </location>
</feature>
<organism evidence="2 3">
    <name type="scientific">Amanita muscaria (strain Koide BX008)</name>
    <dbReference type="NCBI Taxonomy" id="946122"/>
    <lineage>
        <taxon>Eukaryota</taxon>
        <taxon>Fungi</taxon>
        <taxon>Dikarya</taxon>
        <taxon>Basidiomycota</taxon>
        <taxon>Agaricomycotina</taxon>
        <taxon>Agaricomycetes</taxon>
        <taxon>Agaricomycetidae</taxon>
        <taxon>Agaricales</taxon>
        <taxon>Pluteineae</taxon>
        <taxon>Amanitaceae</taxon>
        <taxon>Amanita</taxon>
    </lineage>
</organism>
<gene>
    <name evidence="2" type="ORF">M378DRAFT_166896</name>
</gene>
<name>A0A0C2SEH3_AMAMK</name>
<proteinExistence type="predicted"/>
<protein>
    <submittedName>
        <fullName evidence="2">Uncharacterized protein</fullName>
    </submittedName>
</protein>
<reference evidence="2 3" key="1">
    <citation type="submission" date="2014-04" db="EMBL/GenBank/DDBJ databases">
        <title>Evolutionary Origins and Diversification of the Mycorrhizal Mutualists.</title>
        <authorList>
            <consortium name="DOE Joint Genome Institute"/>
            <consortium name="Mycorrhizal Genomics Consortium"/>
            <person name="Kohler A."/>
            <person name="Kuo A."/>
            <person name="Nagy L.G."/>
            <person name="Floudas D."/>
            <person name="Copeland A."/>
            <person name="Barry K.W."/>
            <person name="Cichocki N."/>
            <person name="Veneault-Fourrey C."/>
            <person name="LaButti K."/>
            <person name="Lindquist E.A."/>
            <person name="Lipzen A."/>
            <person name="Lundell T."/>
            <person name="Morin E."/>
            <person name="Murat C."/>
            <person name="Riley R."/>
            <person name="Ohm R."/>
            <person name="Sun H."/>
            <person name="Tunlid A."/>
            <person name="Henrissat B."/>
            <person name="Grigoriev I.V."/>
            <person name="Hibbett D.S."/>
            <person name="Martin F."/>
        </authorList>
    </citation>
    <scope>NUCLEOTIDE SEQUENCE [LARGE SCALE GENOMIC DNA]</scope>
    <source>
        <strain evidence="2 3">Koide BX008</strain>
    </source>
</reference>